<reference evidence="2" key="1">
    <citation type="journal article" date="2015" name="Genome">
        <title>Whole Genome Sequence of the Non-Microcystin-Producing Microcystis aeruginosa Strain NIES-44.</title>
        <authorList>
            <person name="Okano K."/>
            <person name="Miyata N."/>
            <person name="Ozaki Y."/>
        </authorList>
    </citation>
    <scope>NUCLEOTIDE SEQUENCE [LARGE SCALE GENOMIC DNA]</scope>
    <source>
        <strain evidence="2">NIES-44</strain>
    </source>
</reference>
<dbReference type="Proteomes" id="UP000030321">
    <property type="component" value="Unassembled WGS sequence"/>
</dbReference>
<evidence type="ECO:0000313" key="1">
    <source>
        <dbReference type="EMBL" id="GAL92875.1"/>
    </source>
</evidence>
<name>A0A0A1VT17_MICAE</name>
<dbReference type="EMBL" id="BBPA01000030">
    <property type="protein sequence ID" value="GAL92875.1"/>
    <property type="molecule type" value="Genomic_DNA"/>
</dbReference>
<dbReference type="RefSeq" id="WP_152606992.1">
    <property type="nucleotide sequence ID" value="NZ_BBPA01000030.1"/>
</dbReference>
<proteinExistence type="predicted"/>
<sequence length="205" mass="23255">MSRNHLSTPFPSIGPSNIRENSVDEPLIEAISSNFLALAETTSNTNDGQYTPLGVWIANWSDLFPWLSIASLNSIDSTQESEDLLRFRTVIQDFDALRKIYYYAHDVGLKVGDLDFLSIADSFSSQMAKLAESTTFSMKELKNAIARLSDNARAIYKKWVEVGFLRDCELGLGFVYDNDWTLSITLLDDPHDIFLLFWRKLTSTH</sequence>
<accession>A0A0A1VT17</accession>
<gene>
    <name evidence="1" type="ORF">N44_01562</name>
</gene>
<dbReference type="AlphaFoldDB" id="A0A0A1VT17"/>
<evidence type="ECO:0000313" key="2">
    <source>
        <dbReference type="Proteomes" id="UP000030321"/>
    </source>
</evidence>
<organism evidence="1 2">
    <name type="scientific">Microcystis aeruginosa NIES-44</name>
    <dbReference type="NCBI Taxonomy" id="449439"/>
    <lineage>
        <taxon>Bacteria</taxon>
        <taxon>Bacillati</taxon>
        <taxon>Cyanobacteriota</taxon>
        <taxon>Cyanophyceae</taxon>
        <taxon>Oscillatoriophycideae</taxon>
        <taxon>Chroococcales</taxon>
        <taxon>Microcystaceae</taxon>
        <taxon>Microcystis</taxon>
    </lineage>
</organism>
<protein>
    <submittedName>
        <fullName evidence="1">Uncharacterized protein</fullName>
    </submittedName>
</protein>
<comment type="caution">
    <text evidence="1">The sequence shown here is derived from an EMBL/GenBank/DDBJ whole genome shotgun (WGS) entry which is preliminary data.</text>
</comment>